<keyword evidence="3" id="KW-1185">Reference proteome</keyword>
<evidence type="ECO:0000313" key="2">
    <source>
        <dbReference type="EMBL" id="RIB17250.1"/>
    </source>
</evidence>
<dbReference type="STRING" id="44941.A0A397V460"/>
<dbReference type="OrthoDB" id="262547at2759"/>
<name>A0A397V460_9GLOM</name>
<dbReference type="AlphaFoldDB" id="A0A397V460"/>
<accession>A0A397V460</accession>
<dbReference type="EMBL" id="QKWP01000620">
    <property type="protein sequence ID" value="RIB17250.1"/>
    <property type="molecule type" value="Genomic_DNA"/>
</dbReference>
<keyword evidence="1" id="KW-0732">Signal</keyword>
<dbReference type="Proteomes" id="UP000266673">
    <property type="component" value="Unassembled WGS sequence"/>
</dbReference>
<proteinExistence type="predicted"/>
<protein>
    <submittedName>
        <fullName evidence="2">Uncharacterized protein</fullName>
    </submittedName>
</protein>
<evidence type="ECO:0000256" key="1">
    <source>
        <dbReference type="SAM" id="SignalP"/>
    </source>
</evidence>
<reference evidence="2 3" key="1">
    <citation type="submission" date="2018-06" db="EMBL/GenBank/DDBJ databases">
        <title>Comparative genomics reveals the genomic features of Rhizophagus irregularis, R. cerebriforme, R. diaphanum and Gigaspora rosea, and their symbiotic lifestyle signature.</title>
        <authorList>
            <person name="Morin E."/>
            <person name="San Clemente H."/>
            <person name="Chen E.C.H."/>
            <person name="De La Providencia I."/>
            <person name="Hainaut M."/>
            <person name="Kuo A."/>
            <person name="Kohler A."/>
            <person name="Murat C."/>
            <person name="Tang N."/>
            <person name="Roy S."/>
            <person name="Loubradou J."/>
            <person name="Henrissat B."/>
            <person name="Grigoriev I.V."/>
            <person name="Corradi N."/>
            <person name="Roux C."/>
            <person name="Martin F.M."/>
        </authorList>
    </citation>
    <scope>NUCLEOTIDE SEQUENCE [LARGE SCALE GENOMIC DNA]</scope>
    <source>
        <strain evidence="2 3">DAOM 194757</strain>
    </source>
</reference>
<feature type="signal peptide" evidence="1">
    <location>
        <begin position="1"/>
        <end position="29"/>
    </location>
</feature>
<feature type="chain" id="PRO_5017234725" evidence="1">
    <location>
        <begin position="30"/>
        <end position="104"/>
    </location>
</feature>
<evidence type="ECO:0000313" key="3">
    <source>
        <dbReference type="Proteomes" id="UP000266673"/>
    </source>
</evidence>
<gene>
    <name evidence="2" type="ORF">C2G38_2314491</name>
</gene>
<organism evidence="2 3">
    <name type="scientific">Gigaspora rosea</name>
    <dbReference type="NCBI Taxonomy" id="44941"/>
    <lineage>
        <taxon>Eukaryota</taxon>
        <taxon>Fungi</taxon>
        <taxon>Fungi incertae sedis</taxon>
        <taxon>Mucoromycota</taxon>
        <taxon>Glomeromycotina</taxon>
        <taxon>Glomeromycetes</taxon>
        <taxon>Diversisporales</taxon>
        <taxon>Gigasporaceae</taxon>
        <taxon>Gigaspora</taxon>
    </lineage>
</organism>
<comment type="caution">
    <text evidence="2">The sequence shown here is derived from an EMBL/GenBank/DDBJ whole genome shotgun (WGS) entry which is preliminary data.</text>
</comment>
<sequence>MSSFFRASIFQYALFLFFLMNISITTINADSSSNSTQQSSSSIATGDIGLGFGLSALGACASAIGAFTPFVDNLFPLLPFWKDFRITRSKGFLAGSFGLLLEYF</sequence>